<comment type="caution">
    <text evidence="2">The sequence shown here is derived from an EMBL/GenBank/DDBJ whole genome shotgun (WGS) entry which is preliminary data.</text>
</comment>
<feature type="domain" description="Transposase putative helix-turn-helix" evidence="1">
    <location>
        <begin position="1"/>
        <end position="46"/>
    </location>
</feature>
<reference evidence="2 3" key="1">
    <citation type="submission" date="2020-08" db="EMBL/GenBank/DDBJ databases">
        <title>Genomic Encyclopedia of Type Strains, Phase IV (KMG-IV): sequencing the most valuable type-strain genomes for metagenomic binning, comparative biology and taxonomic classification.</title>
        <authorList>
            <person name="Goeker M."/>
        </authorList>
    </citation>
    <scope>NUCLEOTIDE SEQUENCE [LARGE SCALE GENOMIC DNA]</scope>
    <source>
        <strain evidence="2 3">DSM 14590</strain>
    </source>
</reference>
<accession>A0AA89T6M1</accession>
<keyword evidence="3" id="KW-1185">Reference proteome</keyword>
<protein>
    <submittedName>
        <fullName evidence="2">Transposase</fullName>
    </submittedName>
</protein>
<dbReference type="EMBL" id="JACICZ010000002">
    <property type="protein sequence ID" value="MBB3867751.1"/>
    <property type="molecule type" value="Genomic_DNA"/>
</dbReference>
<evidence type="ECO:0000259" key="1">
    <source>
        <dbReference type="Pfam" id="PF12323"/>
    </source>
</evidence>
<dbReference type="AlphaFoldDB" id="A0AA89T6M1"/>
<sequence>MHKAFKFRIYPTKEQEILINKTFGCCRFVFNHFLEKWNETYGQTGKGLTYNVCAKQLTQLKKELDWLKEVDSTALQNALKHLDDAFKRFFKKLNGLPRFKSKKNPVQSRAYSFISITVI</sequence>
<gene>
    <name evidence="2" type="ORF">HNR78_000628</name>
</gene>
<name>A0AA89T6M1_9BACL</name>
<dbReference type="Proteomes" id="UP000613002">
    <property type="component" value="Unassembled WGS sequence"/>
</dbReference>
<evidence type="ECO:0000313" key="2">
    <source>
        <dbReference type="EMBL" id="MBB3867751.1"/>
    </source>
</evidence>
<evidence type="ECO:0000313" key="3">
    <source>
        <dbReference type="Proteomes" id="UP000613002"/>
    </source>
</evidence>
<proteinExistence type="predicted"/>
<dbReference type="Pfam" id="PF12323">
    <property type="entry name" value="HTH_OrfB_IS605"/>
    <property type="match status" value="1"/>
</dbReference>
<dbReference type="NCBIfam" id="NF040570">
    <property type="entry name" value="guided_TnpB"/>
    <property type="match status" value="1"/>
</dbReference>
<organism evidence="2 3">
    <name type="scientific">Parageobacillus toebii NBRC 107807</name>
    <dbReference type="NCBI Taxonomy" id="1223503"/>
    <lineage>
        <taxon>Bacteria</taxon>
        <taxon>Bacillati</taxon>
        <taxon>Bacillota</taxon>
        <taxon>Bacilli</taxon>
        <taxon>Bacillales</taxon>
        <taxon>Anoxybacillaceae</taxon>
        <taxon>Parageobacillus</taxon>
    </lineage>
</organism>
<dbReference type="InterPro" id="IPR021027">
    <property type="entry name" value="Transposase_put_HTH"/>
</dbReference>